<dbReference type="Proteomes" id="UP001230035">
    <property type="component" value="Unassembled WGS sequence"/>
</dbReference>
<organism evidence="1 2">
    <name type="scientific">Flavobacterium sedimenticola</name>
    <dbReference type="NCBI Taxonomy" id="3043286"/>
    <lineage>
        <taxon>Bacteria</taxon>
        <taxon>Pseudomonadati</taxon>
        <taxon>Bacteroidota</taxon>
        <taxon>Flavobacteriia</taxon>
        <taxon>Flavobacteriales</taxon>
        <taxon>Flavobacteriaceae</taxon>
        <taxon>Flavobacterium</taxon>
    </lineage>
</organism>
<evidence type="ECO:0000313" key="2">
    <source>
        <dbReference type="Proteomes" id="UP001230035"/>
    </source>
</evidence>
<keyword evidence="2" id="KW-1185">Reference proteome</keyword>
<dbReference type="NCBIfam" id="TIGR02594">
    <property type="entry name" value="TIGR02594 family protein"/>
    <property type="match status" value="1"/>
</dbReference>
<dbReference type="EMBL" id="JASGBP010000001">
    <property type="protein sequence ID" value="MDI9256312.1"/>
    <property type="molecule type" value="Genomic_DNA"/>
</dbReference>
<dbReference type="SUPFAM" id="SSF54001">
    <property type="entry name" value="Cysteine proteinases"/>
    <property type="match status" value="1"/>
</dbReference>
<proteinExistence type="predicted"/>
<dbReference type="RefSeq" id="WP_283237991.1">
    <property type="nucleotide sequence ID" value="NZ_JASGBP010000001.1"/>
</dbReference>
<comment type="caution">
    <text evidence="1">The sequence shown here is derived from an EMBL/GenBank/DDBJ whole genome shotgun (WGS) entry which is preliminary data.</text>
</comment>
<protein>
    <submittedName>
        <fullName evidence="1">TIGR02594 family protein</fullName>
    </submittedName>
</protein>
<dbReference type="InterPro" id="IPR038765">
    <property type="entry name" value="Papain-like_cys_pep_sf"/>
</dbReference>
<gene>
    <name evidence="1" type="ORF">QHT84_02670</name>
</gene>
<accession>A0ABT6XMU0</accession>
<sequence>MSYNFLKKEKAPKILVEAYKLLGVTELLGKDNNPVILSWADAVGLKKQYTADEIPWCGLFMAYVCHMAGKAFPVNPLWARNWLNYGTPQTTAMLGDVLVFTRGTGGHVGIYVGEDVKCYHVLGGNQGDKVSIVRIQKVRCIGIRRTKWSVSQPDSVRVIQLGANGVISDNEA</sequence>
<evidence type="ECO:0000313" key="1">
    <source>
        <dbReference type="EMBL" id="MDI9256312.1"/>
    </source>
</evidence>
<name>A0ABT6XMU0_9FLAO</name>
<reference evidence="1 2" key="1">
    <citation type="submission" date="2023-05" db="EMBL/GenBank/DDBJ databases">
        <title>Flavobacterium sedimenti sp. nov., isolated from the sediment.</title>
        <authorList>
            <person name="Wu N."/>
        </authorList>
    </citation>
    <scope>NUCLEOTIDE SEQUENCE [LARGE SCALE GENOMIC DNA]</scope>
    <source>
        <strain evidence="1 2">YZ-48</strain>
    </source>
</reference>
<dbReference type="Gene3D" id="3.90.1720.10">
    <property type="entry name" value="endopeptidase domain like (from Nostoc punctiforme)"/>
    <property type="match status" value="1"/>
</dbReference>
<dbReference type="InterPro" id="IPR013423">
    <property type="entry name" value="CHP02594"/>
</dbReference>